<evidence type="ECO:0000256" key="1">
    <source>
        <dbReference type="SAM" id="MobiDB-lite"/>
    </source>
</evidence>
<keyword evidence="2" id="KW-0732">Signal</keyword>
<feature type="signal peptide" evidence="2">
    <location>
        <begin position="1"/>
        <end position="26"/>
    </location>
</feature>
<feature type="chain" id="PRO_5007479283" description="DUF2680 domain-containing protein" evidence="2">
    <location>
        <begin position="27"/>
        <end position="160"/>
    </location>
</feature>
<evidence type="ECO:0000313" key="4">
    <source>
        <dbReference type="Proteomes" id="UP000070539"/>
    </source>
</evidence>
<dbReference type="EMBL" id="LRVM01000010">
    <property type="protein sequence ID" value="KXL52156.1"/>
    <property type="molecule type" value="Genomic_DNA"/>
</dbReference>
<reference evidence="3 4" key="1">
    <citation type="submission" date="2016-01" db="EMBL/GenBank/DDBJ databases">
        <title>Genome sequence of Clostridium neopropionicum X4, DSM-3847.</title>
        <authorList>
            <person name="Poehlein A."/>
            <person name="Beck M.H."/>
            <person name="Bengelsdorf F.R."/>
            <person name="Daniel R."/>
            <person name="Duerre P."/>
        </authorList>
    </citation>
    <scope>NUCLEOTIDE SEQUENCE [LARGE SCALE GENOMIC DNA]</scope>
    <source>
        <strain evidence="3 4">DSM-3847</strain>
    </source>
</reference>
<name>A0A136WCJ0_9FIRM</name>
<dbReference type="Proteomes" id="UP000070539">
    <property type="component" value="Unassembled WGS sequence"/>
</dbReference>
<evidence type="ECO:0008006" key="5">
    <source>
        <dbReference type="Google" id="ProtNLM"/>
    </source>
</evidence>
<dbReference type="RefSeq" id="WP_066089739.1">
    <property type="nucleotide sequence ID" value="NZ_LRVM01000010.1"/>
</dbReference>
<dbReference type="STRING" id="36847.CLNEO_25050"/>
<comment type="caution">
    <text evidence="3">The sequence shown here is derived from an EMBL/GenBank/DDBJ whole genome shotgun (WGS) entry which is preliminary data.</text>
</comment>
<dbReference type="AlphaFoldDB" id="A0A136WCJ0"/>
<protein>
    <recommendedName>
        <fullName evidence="5">DUF2680 domain-containing protein</fullName>
    </recommendedName>
</protein>
<organism evidence="3 4">
    <name type="scientific">Anaerotignum neopropionicum</name>
    <dbReference type="NCBI Taxonomy" id="36847"/>
    <lineage>
        <taxon>Bacteria</taxon>
        <taxon>Bacillati</taxon>
        <taxon>Bacillota</taxon>
        <taxon>Clostridia</taxon>
        <taxon>Lachnospirales</taxon>
        <taxon>Anaerotignaceae</taxon>
        <taxon>Anaerotignum</taxon>
    </lineage>
</organism>
<dbReference type="OrthoDB" id="1809211at2"/>
<sequence length="160" mass="16542">MRRWKKITATGFMVMAISATGVTAFAASQYNTPAELVAGITGRTVESVVAERTETGKTYGKIASDAGELDEFKAEALEIKKDQLAAQVTAGVMTQERADNIIAVLEENQANCDGTGSAEIEKSLGARFGANGAGMGTGSGKAAERGHGGQGMGLRDGSCY</sequence>
<feature type="region of interest" description="Disordered" evidence="1">
    <location>
        <begin position="136"/>
        <end position="160"/>
    </location>
</feature>
<keyword evidence="4" id="KW-1185">Reference proteome</keyword>
<evidence type="ECO:0000256" key="2">
    <source>
        <dbReference type="SAM" id="SignalP"/>
    </source>
</evidence>
<evidence type="ECO:0000313" key="3">
    <source>
        <dbReference type="EMBL" id="KXL52156.1"/>
    </source>
</evidence>
<gene>
    <name evidence="3" type="ORF">CLNEO_25050</name>
</gene>
<proteinExistence type="predicted"/>
<accession>A0A136WCJ0</accession>